<gene>
    <name evidence="2" type="ORF">ACFPJ5_05795</name>
</gene>
<name>A0ABD5R956_9EURY</name>
<keyword evidence="1" id="KW-1133">Transmembrane helix</keyword>
<evidence type="ECO:0000313" key="2">
    <source>
        <dbReference type="EMBL" id="MFC5366445.1"/>
    </source>
</evidence>
<evidence type="ECO:0000313" key="3">
    <source>
        <dbReference type="Proteomes" id="UP001596201"/>
    </source>
</evidence>
<dbReference type="RefSeq" id="WP_227228209.1">
    <property type="nucleotide sequence ID" value="NZ_JAJCVJ010000001.1"/>
</dbReference>
<sequence length="63" mass="6616">MVGLQLSALALHSLLLLVALVVLLTGVASVLFESRADDRRFGGYLLLLLGAMGVLAVGLLRLL</sequence>
<keyword evidence="1" id="KW-0472">Membrane</keyword>
<dbReference type="AlphaFoldDB" id="A0ABD5R956"/>
<feature type="transmembrane region" description="Helical" evidence="1">
    <location>
        <begin position="44"/>
        <end position="62"/>
    </location>
</feature>
<dbReference type="EMBL" id="JBHSKX010000001">
    <property type="protein sequence ID" value="MFC5366445.1"/>
    <property type="molecule type" value="Genomic_DNA"/>
</dbReference>
<organism evidence="2 3">
    <name type="scientific">Salinirubrum litoreum</name>
    <dbReference type="NCBI Taxonomy" id="1126234"/>
    <lineage>
        <taxon>Archaea</taxon>
        <taxon>Methanobacteriati</taxon>
        <taxon>Methanobacteriota</taxon>
        <taxon>Stenosarchaea group</taxon>
        <taxon>Halobacteria</taxon>
        <taxon>Halobacteriales</taxon>
        <taxon>Haloferacaceae</taxon>
        <taxon>Salinirubrum</taxon>
    </lineage>
</organism>
<keyword evidence="3" id="KW-1185">Reference proteome</keyword>
<feature type="transmembrane region" description="Helical" evidence="1">
    <location>
        <begin position="6"/>
        <end position="32"/>
    </location>
</feature>
<comment type="caution">
    <text evidence="2">The sequence shown here is derived from an EMBL/GenBank/DDBJ whole genome shotgun (WGS) entry which is preliminary data.</text>
</comment>
<reference evidence="2 3" key="1">
    <citation type="journal article" date="2019" name="Int. J. Syst. Evol. Microbiol.">
        <title>The Global Catalogue of Microorganisms (GCM) 10K type strain sequencing project: providing services to taxonomists for standard genome sequencing and annotation.</title>
        <authorList>
            <consortium name="The Broad Institute Genomics Platform"/>
            <consortium name="The Broad Institute Genome Sequencing Center for Infectious Disease"/>
            <person name="Wu L."/>
            <person name="Ma J."/>
        </authorList>
    </citation>
    <scope>NUCLEOTIDE SEQUENCE [LARGE SCALE GENOMIC DNA]</scope>
    <source>
        <strain evidence="2 3">CGMCC 1.12237</strain>
    </source>
</reference>
<evidence type="ECO:0000256" key="1">
    <source>
        <dbReference type="SAM" id="Phobius"/>
    </source>
</evidence>
<proteinExistence type="predicted"/>
<accession>A0ABD5R956</accession>
<dbReference type="Proteomes" id="UP001596201">
    <property type="component" value="Unassembled WGS sequence"/>
</dbReference>
<keyword evidence="1" id="KW-0812">Transmembrane</keyword>
<protein>
    <submittedName>
        <fullName evidence="2">Uncharacterized protein</fullName>
    </submittedName>
</protein>